<comment type="similarity">
    <text evidence="1 5">Belongs to the flavin oxidoreductase frp family.</text>
</comment>
<evidence type="ECO:0000313" key="8">
    <source>
        <dbReference type="Proteomes" id="UP000198571"/>
    </source>
</evidence>
<evidence type="ECO:0000256" key="2">
    <source>
        <dbReference type="ARBA" id="ARBA00022630"/>
    </source>
</evidence>
<evidence type="ECO:0000256" key="1">
    <source>
        <dbReference type="ARBA" id="ARBA00008366"/>
    </source>
</evidence>
<name>A0A1H9WZD0_9BACI</name>
<dbReference type="InterPro" id="IPR016446">
    <property type="entry name" value="Flavin_OxRdtase_Frp"/>
</dbReference>
<proteinExistence type="inferred from homology"/>
<dbReference type="Pfam" id="PF00881">
    <property type="entry name" value="Nitroreductase"/>
    <property type="match status" value="1"/>
</dbReference>
<sequence length="248" mass="27749">MNQTIETLLNHRSIRKFKDEPLTDEQISYIVQSAQLASTSSFIQAYTILGIKNPETKAKLAQLAGNQPYVEKNGHFFIFCADLHRHTIASGMEGKQINAALETTEKFMVAAIDASLAAQNAAIAAESMKLGICYIGGIRNDIEKVSELLQLPDYVVPLFGMAVGVPDTSTDQKPRLPMGNVYFEETYPSDKEVEKGLSIYNNIISDYYNKRTGGERSDTWTEQMTRMLSKAGRKEMKDFIQKKGFLKT</sequence>
<dbReference type="InterPro" id="IPR000415">
    <property type="entry name" value="Nitroreductase-like"/>
</dbReference>
<dbReference type="OrthoDB" id="9775805at2"/>
<dbReference type="PANTHER" id="PTHR43425:SF3">
    <property type="entry name" value="NADPH-DEPENDENT OXIDOREDUCTASE"/>
    <property type="match status" value="1"/>
</dbReference>
<evidence type="ECO:0000256" key="3">
    <source>
        <dbReference type="ARBA" id="ARBA00022643"/>
    </source>
</evidence>
<reference evidence="8" key="1">
    <citation type="submission" date="2016-10" db="EMBL/GenBank/DDBJ databases">
        <authorList>
            <person name="Varghese N."/>
            <person name="Submissions S."/>
        </authorList>
    </citation>
    <scope>NUCLEOTIDE SEQUENCE [LARGE SCALE GENOMIC DNA]</scope>
    <source>
        <strain evidence="8">S9</strain>
    </source>
</reference>
<dbReference type="STRING" id="1601833.SAMN05518684_1229"/>
<dbReference type="Gene3D" id="3.40.109.10">
    <property type="entry name" value="NADH Oxidase"/>
    <property type="match status" value="1"/>
</dbReference>
<keyword evidence="2 5" id="KW-0285">Flavoprotein</keyword>
<keyword evidence="5" id="KW-0521">NADP</keyword>
<organism evidence="7 8">
    <name type="scientific">Salipaludibacillus aurantiacus</name>
    <dbReference type="NCBI Taxonomy" id="1601833"/>
    <lineage>
        <taxon>Bacteria</taxon>
        <taxon>Bacillati</taxon>
        <taxon>Bacillota</taxon>
        <taxon>Bacilli</taxon>
        <taxon>Bacillales</taxon>
        <taxon>Bacillaceae</taxon>
    </lineage>
</organism>
<evidence type="ECO:0000259" key="6">
    <source>
        <dbReference type="Pfam" id="PF00881"/>
    </source>
</evidence>
<dbReference type="Proteomes" id="UP000198571">
    <property type="component" value="Unassembled WGS sequence"/>
</dbReference>
<keyword evidence="3 5" id="KW-0288">FMN</keyword>
<dbReference type="EMBL" id="FOGT01000022">
    <property type="protein sequence ID" value="SES39260.1"/>
    <property type="molecule type" value="Genomic_DNA"/>
</dbReference>
<accession>A0A1H9WZD0</accession>
<keyword evidence="8" id="KW-1185">Reference proteome</keyword>
<dbReference type="InterPro" id="IPR029479">
    <property type="entry name" value="Nitroreductase"/>
</dbReference>
<dbReference type="PANTHER" id="PTHR43425">
    <property type="entry name" value="OXYGEN-INSENSITIVE NADPH NITROREDUCTASE"/>
    <property type="match status" value="1"/>
</dbReference>
<protein>
    <submittedName>
        <fullName evidence="7">FMN reductase (NADPH)</fullName>
    </submittedName>
</protein>
<evidence type="ECO:0000256" key="4">
    <source>
        <dbReference type="ARBA" id="ARBA00023002"/>
    </source>
</evidence>
<dbReference type="CDD" id="cd02146">
    <property type="entry name" value="NfsA-like"/>
    <property type="match status" value="1"/>
</dbReference>
<evidence type="ECO:0000313" key="7">
    <source>
        <dbReference type="EMBL" id="SES39260.1"/>
    </source>
</evidence>
<dbReference type="PIRSF" id="PIRSF005426">
    <property type="entry name" value="Frp"/>
    <property type="match status" value="1"/>
</dbReference>
<evidence type="ECO:0000256" key="5">
    <source>
        <dbReference type="PIRNR" id="PIRNR005426"/>
    </source>
</evidence>
<keyword evidence="4 5" id="KW-0560">Oxidoreductase</keyword>
<gene>
    <name evidence="7" type="ORF">SAMN05518684_1229</name>
</gene>
<dbReference type="AlphaFoldDB" id="A0A1H9WZD0"/>
<dbReference type="NCBIfam" id="NF008033">
    <property type="entry name" value="PRK10765.1"/>
    <property type="match status" value="1"/>
</dbReference>
<dbReference type="SUPFAM" id="SSF55469">
    <property type="entry name" value="FMN-dependent nitroreductase-like"/>
    <property type="match status" value="1"/>
</dbReference>
<dbReference type="GO" id="GO:0016491">
    <property type="term" value="F:oxidoreductase activity"/>
    <property type="evidence" value="ECO:0007669"/>
    <property type="project" value="UniProtKB-UniRule"/>
</dbReference>
<feature type="domain" description="Nitroreductase" evidence="6">
    <location>
        <begin position="10"/>
        <end position="164"/>
    </location>
</feature>
<dbReference type="RefSeq" id="WP_093055546.1">
    <property type="nucleotide sequence ID" value="NZ_FOGT01000022.1"/>
</dbReference>